<gene>
    <name evidence="1" type="ORF">A5804_002739</name>
</gene>
<evidence type="ECO:0000313" key="1">
    <source>
        <dbReference type="EMBL" id="OTN94429.1"/>
    </source>
</evidence>
<proteinExistence type="predicted"/>
<comment type="caution">
    <text evidence="1">The sequence shown here is derived from an EMBL/GenBank/DDBJ whole genome shotgun (WGS) entry which is preliminary data.</text>
</comment>
<sequence length="53" mass="6652">MTKRFRLEINTKLQHEEKVIFFELSDNVTNEEIKNEVEKYFYTYCYYFVSEIK</sequence>
<name>A0AB73P430_ENTFC</name>
<dbReference type="AlphaFoldDB" id="A0AB73P430"/>
<dbReference type="Proteomes" id="UP000194737">
    <property type="component" value="Unassembled WGS sequence"/>
</dbReference>
<dbReference type="EMBL" id="NGLB01000003">
    <property type="protein sequence ID" value="OTN94429.1"/>
    <property type="molecule type" value="Genomic_DNA"/>
</dbReference>
<accession>A0AB73P430</accession>
<reference evidence="1 2" key="1">
    <citation type="submission" date="2017-05" db="EMBL/GenBank/DDBJ databases">
        <title>The Genome Sequence of Enterococcus faecium 6F2_DIV0138.</title>
        <authorList>
            <consortium name="The Broad Institute Genomics Platform"/>
            <consortium name="The Broad Institute Genomic Center for Infectious Diseases"/>
            <person name="Earl A."/>
            <person name="Manson A."/>
            <person name="Schwartman J."/>
            <person name="Gilmore M."/>
            <person name="Abouelleil A."/>
            <person name="Cao P."/>
            <person name="Chapman S."/>
            <person name="Cusick C."/>
            <person name="Shea T."/>
            <person name="Young S."/>
            <person name="Neafsey D."/>
            <person name="Nusbaum C."/>
            <person name="Birren B."/>
        </authorList>
    </citation>
    <scope>NUCLEOTIDE SEQUENCE [LARGE SCALE GENOMIC DNA]</scope>
    <source>
        <strain evidence="1 2">6F2_DIV0138</strain>
    </source>
</reference>
<protein>
    <submittedName>
        <fullName evidence="1">Uncharacterized protein</fullName>
    </submittedName>
</protein>
<organism evidence="1 2">
    <name type="scientific">Enterococcus faecium</name>
    <name type="common">Streptococcus faecium</name>
    <dbReference type="NCBI Taxonomy" id="1352"/>
    <lineage>
        <taxon>Bacteria</taxon>
        <taxon>Bacillati</taxon>
        <taxon>Bacillota</taxon>
        <taxon>Bacilli</taxon>
        <taxon>Lactobacillales</taxon>
        <taxon>Enterococcaceae</taxon>
        <taxon>Enterococcus</taxon>
    </lineage>
</organism>
<evidence type="ECO:0000313" key="2">
    <source>
        <dbReference type="Proteomes" id="UP000194737"/>
    </source>
</evidence>
<dbReference type="RefSeq" id="WP_179189832.1">
    <property type="nucleotide sequence ID" value="NZ_JBNBYO010000021.1"/>
</dbReference>